<dbReference type="EnsemblProtists" id="HpaT809625">
    <property type="protein sequence ID" value="HpaP809625"/>
    <property type="gene ID" value="HpaG809625"/>
</dbReference>
<dbReference type="InParanoid" id="M4BT40"/>
<feature type="region of interest" description="Disordered" evidence="1">
    <location>
        <begin position="19"/>
        <end position="43"/>
    </location>
</feature>
<protein>
    <submittedName>
        <fullName evidence="2">Uncharacterized protein</fullName>
    </submittedName>
</protein>
<dbReference type="Proteomes" id="UP000011713">
    <property type="component" value="Unassembled WGS sequence"/>
</dbReference>
<evidence type="ECO:0000256" key="1">
    <source>
        <dbReference type="SAM" id="MobiDB-lite"/>
    </source>
</evidence>
<proteinExistence type="predicted"/>
<organism evidence="2 3">
    <name type="scientific">Hyaloperonospora arabidopsidis (strain Emoy2)</name>
    <name type="common">Downy mildew agent</name>
    <name type="synonym">Peronospora arabidopsidis</name>
    <dbReference type="NCBI Taxonomy" id="559515"/>
    <lineage>
        <taxon>Eukaryota</taxon>
        <taxon>Sar</taxon>
        <taxon>Stramenopiles</taxon>
        <taxon>Oomycota</taxon>
        <taxon>Peronosporomycetes</taxon>
        <taxon>Peronosporales</taxon>
        <taxon>Peronosporaceae</taxon>
        <taxon>Hyaloperonospora</taxon>
    </lineage>
</organism>
<sequence length="124" mass="13720">MGSPVTRFVRSGPISWAMAETASKSPGDEIGKPASHTSTPRTLKLRAMPSFSLRLSVAPGDCSPSRSVVSKSRRRSLPASGQVAAAVEKARRTWRLVDDAERWTSVWIIRRWKIIERGKECAQE</sequence>
<dbReference type="AlphaFoldDB" id="M4BT40"/>
<accession>M4BT40</accession>
<keyword evidence="3" id="KW-1185">Reference proteome</keyword>
<dbReference type="HOGENOM" id="CLU_2008302_0_0_1"/>
<evidence type="ECO:0000313" key="2">
    <source>
        <dbReference type="EnsemblProtists" id="HpaP809625"/>
    </source>
</evidence>
<reference evidence="3" key="1">
    <citation type="journal article" date="2010" name="Science">
        <title>Signatures of adaptation to obligate biotrophy in the Hyaloperonospora arabidopsidis genome.</title>
        <authorList>
            <person name="Baxter L."/>
            <person name="Tripathy S."/>
            <person name="Ishaque N."/>
            <person name="Boot N."/>
            <person name="Cabral A."/>
            <person name="Kemen E."/>
            <person name="Thines M."/>
            <person name="Ah-Fong A."/>
            <person name="Anderson R."/>
            <person name="Badejoko W."/>
            <person name="Bittner-Eddy P."/>
            <person name="Boore J.L."/>
            <person name="Chibucos M.C."/>
            <person name="Coates M."/>
            <person name="Dehal P."/>
            <person name="Delehaunty K."/>
            <person name="Dong S."/>
            <person name="Downton P."/>
            <person name="Dumas B."/>
            <person name="Fabro G."/>
            <person name="Fronick C."/>
            <person name="Fuerstenberg S.I."/>
            <person name="Fulton L."/>
            <person name="Gaulin E."/>
            <person name="Govers F."/>
            <person name="Hughes L."/>
            <person name="Humphray S."/>
            <person name="Jiang R.H."/>
            <person name="Judelson H."/>
            <person name="Kamoun S."/>
            <person name="Kyung K."/>
            <person name="Meijer H."/>
            <person name="Minx P."/>
            <person name="Morris P."/>
            <person name="Nelson J."/>
            <person name="Phuntumart V."/>
            <person name="Qutob D."/>
            <person name="Rehmany A."/>
            <person name="Rougon-Cardoso A."/>
            <person name="Ryden P."/>
            <person name="Torto-Alalibo T."/>
            <person name="Studholme D."/>
            <person name="Wang Y."/>
            <person name="Win J."/>
            <person name="Wood J."/>
            <person name="Clifton S.W."/>
            <person name="Rogers J."/>
            <person name="Van den Ackerveken G."/>
            <person name="Jones J.D."/>
            <person name="McDowell J.M."/>
            <person name="Beynon J."/>
            <person name="Tyler B.M."/>
        </authorList>
    </citation>
    <scope>NUCLEOTIDE SEQUENCE [LARGE SCALE GENOMIC DNA]</scope>
    <source>
        <strain evidence="3">Emoy2</strain>
    </source>
</reference>
<dbReference type="VEuPathDB" id="FungiDB:HpaG809625"/>
<reference evidence="2" key="2">
    <citation type="submission" date="2015-06" db="UniProtKB">
        <authorList>
            <consortium name="EnsemblProtists"/>
        </authorList>
    </citation>
    <scope>IDENTIFICATION</scope>
    <source>
        <strain evidence="2">Emoy2</strain>
    </source>
</reference>
<evidence type="ECO:0000313" key="3">
    <source>
        <dbReference type="Proteomes" id="UP000011713"/>
    </source>
</evidence>
<dbReference type="AntiFam" id="ANF00161">
    <property type="entry name" value="Shadow ORF (opposite leuA)"/>
</dbReference>
<name>M4BT40_HYAAE</name>
<dbReference type="EMBL" id="ABWE02000278">
    <property type="status" value="NOT_ANNOTATED_CDS"/>
    <property type="molecule type" value="Genomic_DNA"/>
</dbReference>